<evidence type="ECO:0000313" key="3">
    <source>
        <dbReference type="EMBL" id="VHO02578.1"/>
    </source>
</evidence>
<dbReference type="Pfam" id="PF14341">
    <property type="entry name" value="PilX_N"/>
    <property type="match status" value="1"/>
</dbReference>
<gene>
    <name evidence="3" type="ORF">BAL341_920</name>
</gene>
<evidence type="ECO:0000256" key="1">
    <source>
        <dbReference type="SAM" id="Phobius"/>
    </source>
</evidence>
<feature type="domain" description="Type 4 fimbrial biogenesis protein PilX N-terminal" evidence="2">
    <location>
        <begin position="19"/>
        <end position="67"/>
    </location>
</feature>
<keyword evidence="1" id="KW-0812">Transmembrane</keyword>
<reference evidence="3" key="1">
    <citation type="submission" date="2019-04" db="EMBL/GenBank/DDBJ databases">
        <authorList>
            <person name="Brambilla D."/>
        </authorList>
    </citation>
    <scope>NUCLEOTIDE SEQUENCE</scope>
    <source>
        <strain evidence="3">BAL1</strain>
    </source>
</reference>
<accession>A0A486XJ73</accession>
<dbReference type="EMBL" id="CAAJGR010000072">
    <property type="protein sequence ID" value="VHO02578.1"/>
    <property type="molecule type" value="Genomic_DNA"/>
</dbReference>
<keyword evidence="1" id="KW-0472">Membrane</keyword>
<name>A0A486XJ73_9GAMM</name>
<evidence type="ECO:0000259" key="2">
    <source>
        <dbReference type="Pfam" id="PF14341"/>
    </source>
</evidence>
<protein>
    <recommendedName>
        <fullName evidence="2">Type 4 fimbrial biogenesis protein PilX N-terminal domain-containing protein</fullName>
    </recommendedName>
</protein>
<proteinExistence type="predicted"/>
<dbReference type="InterPro" id="IPR025746">
    <property type="entry name" value="PilX_N_dom"/>
</dbReference>
<keyword evidence="1" id="KW-1133">Transmembrane helix</keyword>
<dbReference type="AlphaFoldDB" id="A0A486XJ73"/>
<feature type="transmembrane region" description="Helical" evidence="1">
    <location>
        <begin position="20"/>
        <end position="40"/>
    </location>
</feature>
<sequence>MLLPTDKGCRDMNKLKQNGVALIVALVFLVAITLLVVTSMRNSTVQERMTANMTERNMSYQLVEATLNFVQRNVDMVNPLTLCNVVVGYYCQPVPGNLDRWTDPAVVWGNGPTHPDIGQGEFVAEYMGQWVDTATPSCAVAGQSNVDEDCLRDTWRITARTTDADGAGVMLQAVFRLP</sequence>
<organism evidence="3">
    <name type="scientific">Rheinheimera sp. BAL341</name>
    <dbReference type="NCBI Taxonomy" id="1708203"/>
    <lineage>
        <taxon>Bacteria</taxon>
        <taxon>Pseudomonadati</taxon>
        <taxon>Pseudomonadota</taxon>
        <taxon>Gammaproteobacteria</taxon>
        <taxon>Chromatiales</taxon>
        <taxon>Chromatiaceae</taxon>
        <taxon>Rheinheimera</taxon>
    </lineage>
</organism>